<feature type="region of interest" description="Disordered" evidence="1">
    <location>
        <begin position="25"/>
        <end position="54"/>
    </location>
</feature>
<sequence>MMGADPEHHIIALVHHNLFNFSRAVSGKTESGKQKKNDKSRKPHNLLPGKMPLPGNPGFTIGVCSRTELQPVRPAESTVRACKYQASCRFRLNWTESLFPRSTQA</sequence>
<evidence type="ECO:0000256" key="1">
    <source>
        <dbReference type="SAM" id="MobiDB-lite"/>
    </source>
</evidence>
<evidence type="ECO:0000313" key="3">
    <source>
        <dbReference type="Proteomes" id="UP000563601"/>
    </source>
</evidence>
<dbReference type="Proteomes" id="UP000563601">
    <property type="component" value="Unassembled WGS sequence"/>
</dbReference>
<evidence type="ECO:0000313" key="2">
    <source>
        <dbReference type="EMBL" id="MBB5212003.1"/>
    </source>
</evidence>
<name>A0AA89THC8_9GAMM</name>
<comment type="caution">
    <text evidence="2">The sequence shown here is derived from an EMBL/GenBank/DDBJ whole genome shotgun (WGS) entry which is preliminary data.</text>
</comment>
<protein>
    <submittedName>
        <fullName evidence="2">Uncharacterized protein</fullName>
    </submittedName>
</protein>
<proteinExistence type="predicted"/>
<dbReference type="EMBL" id="JACHHR010000003">
    <property type="protein sequence ID" value="MBB5212003.1"/>
    <property type="molecule type" value="Genomic_DNA"/>
</dbReference>
<reference evidence="2 3" key="1">
    <citation type="submission" date="2020-08" db="EMBL/GenBank/DDBJ databases">
        <title>Genomic Encyclopedia of Type Strains, Phase IV (KMG-IV): sequencing the most valuable type-strain genomes for metagenomic binning, comparative biology and taxonomic classification.</title>
        <authorList>
            <person name="Goeker M."/>
        </authorList>
    </citation>
    <scope>NUCLEOTIDE SEQUENCE [LARGE SCALE GENOMIC DNA]</scope>
    <source>
        <strain evidence="2 3">DSM 11525</strain>
    </source>
</reference>
<organism evidence="2 3">
    <name type="scientific">Microbulbifer hydrolyticus</name>
    <dbReference type="NCBI Taxonomy" id="48074"/>
    <lineage>
        <taxon>Bacteria</taxon>
        <taxon>Pseudomonadati</taxon>
        <taxon>Pseudomonadota</taxon>
        <taxon>Gammaproteobacteria</taxon>
        <taxon>Cellvibrionales</taxon>
        <taxon>Microbulbiferaceae</taxon>
        <taxon>Microbulbifer</taxon>
    </lineage>
</organism>
<gene>
    <name evidence="2" type="ORF">HNQ53_002228</name>
</gene>
<accession>A0AA89THC8</accession>
<dbReference type="AlphaFoldDB" id="A0AA89THC8"/>